<reference evidence="4" key="1">
    <citation type="journal article" date="2017" name="Front. Plant Sci.">
        <title>Climate Clever Clovers: New Paradigm to Reduce the Environmental Footprint of Ruminants by Breeding Low Methanogenic Forages Utilizing Haplotype Variation.</title>
        <authorList>
            <person name="Kaur P."/>
            <person name="Appels R."/>
            <person name="Bayer P.E."/>
            <person name="Keeble-Gagnere G."/>
            <person name="Wang J."/>
            <person name="Hirakawa H."/>
            <person name="Shirasawa K."/>
            <person name="Vercoe P."/>
            <person name="Stefanova K."/>
            <person name="Durmic Z."/>
            <person name="Nichols P."/>
            <person name="Revell C."/>
            <person name="Isobe S.N."/>
            <person name="Edwards D."/>
            <person name="Erskine W."/>
        </authorList>
    </citation>
    <scope>NUCLEOTIDE SEQUENCE [LARGE SCALE GENOMIC DNA]</scope>
    <source>
        <strain evidence="4">cv. Daliak</strain>
    </source>
</reference>
<proteinExistence type="inferred from homology"/>
<gene>
    <name evidence="3" type="ORF">TSUD_254360</name>
</gene>
<dbReference type="AlphaFoldDB" id="A0A2Z6PH14"/>
<dbReference type="EMBL" id="DF973989">
    <property type="protein sequence ID" value="GAU43707.1"/>
    <property type="molecule type" value="Genomic_DNA"/>
</dbReference>
<evidence type="ECO:0000259" key="2">
    <source>
        <dbReference type="Pfam" id="PF14432"/>
    </source>
</evidence>
<accession>A0A2Z6PH14</accession>
<sequence length="68" mass="7814">MERTPIHIIKNLRICIGCHVVTKLLSAIYDREITVGDTSAFIISKMDHVLAMTFGDMLRILCEIKRRI</sequence>
<dbReference type="Pfam" id="PF14432">
    <property type="entry name" value="DYW_deaminase"/>
    <property type="match status" value="1"/>
</dbReference>
<evidence type="ECO:0000313" key="3">
    <source>
        <dbReference type="EMBL" id="GAU43707.1"/>
    </source>
</evidence>
<keyword evidence="4" id="KW-1185">Reference proteome</keyword>
<dbReference type="InterPro" id="IPR032867">
    <property type="entry name" value="DYW_dom"/>
</dbReference>
<comment type="similarity">
    <text evidence="1">Belongs to the PPR family. PCMP-H subfamily.</text>
</comment>
<evidence type="ECO:0000313" key="4">
    <source>
        <dbReference type="Proteomes" id="UP000242715"/>
    </source>
</evidence>
<feature type="domain" description="DYW" evidence="2">
    <location>
        <begin position="2"/>
        <end position="41"/>
    </location>
</feature>
<protein>
    <recommendedName>
        <fullName evidence="2">DYW domain-containing protein</fullName>
    </recommendedName>
</protein>
<dbReference type="GO" id="GO:0008270">
    <property type="term" value="F:zinc ion binding"/>
    <property type="evidence" value="ECO:0007669"/>
    <property type="project" value="InterPro"/>
</dbReference>
<evidence type="ECO:0000256" key="1">
    <source>
        <dbReference type="ARBA" id="ARBA00006643"/>
    </source>
</evidence>
<organism evidence="3 4">
    <name type="scientific">Trifolium subterraneum</name>
    <name type="common">Subterranean clover</name>
    <dbReference type="NCBI Taxonomy" id="3900"/>
    <lineage>
        <taxon>Eukaryota</taxon>
        <taxon>Viridiplantae</taxon>
        <taxon>Streptophyta</taxon>
        <taxon>Embryophyta</taxon>
        <taxon>Tracheophyta</taxon>
        <taxon>Spermatophyta</taxon>
        <taxon>Magnoliopsida</taxon>
        <taxon>eudicotyledons</taxon>
        <taxon>Gunneridae</taxon>
        <taxon>Pentapetalae</taxon>
        <taxon>rosids</taxon>
        <taxon>fabids</taxon>
        <taxon>Fabales</taxon>
        <taxon>Fabaceae</taxon>
        <taxon>Papilionoideae</taxon>
        <taxon>50 kb inversion clade</taxon>
        <taxon>NPAAA clade</taxon>
        <taxon>Hologalegina</taxon>
        <taxon>IRL clade</taxon>
        <taxon>Trifolieae</taxon>
        <taxon>Trifolium</taxon>
    </lineage>
</organism>
<name>A0A2Z6PH14_TRISU</name>
<dbReference type="Proteomes" id="UP000242715">
    <property type="component" value="Unassembled WGS sequence"/>
</dbReference>